<accession>A0A8H6VJ86</accession>
<dbReference type="Proteomes" id="UP000660729">
    <property type="component" value="Unassembled WGS sequence"/>
</dbReference>
<keyword evidence="13" id="KW-0865">Zymogen</keyword>
<keyword evidence="12" id="KW-0843">Virulence</keyword>
<dbReference type="EMBL" id="JABCIY010000131">
    <property type="protein sequence ID" value="KAF7192447.1"/>
    <property type="molecule type" value="Genomic_DNA"/>
</dbReference>
<evidence type="ECO:0000256" key="10">
    <source>
        <dbReference type="ARBA" id="ARBA00022825"/>
    </source>
</evidence>
<keyword evidence="8 16" id="KW-0732">Signal</keyword>
<comment type="caution">
    <text evidence="18">The sequence shown here is derived from an EMBL/GenBank/DDBJ whole genome shotgun (WGS) entry which is preliminary data.</text>
</comment>
<dbReference type="InterPro" id="IPR036852">
    <property type="entry name" value="Peptidase_S8/S53_dom_sf"/>
</dbReference>
<evidence type="ECO:0000313" key="18">
    <source>
        <dbReference type="EMBL" id="KAF7192447.1"/>
    </source>
</evidence>
<keyword evidence="10 15" id="KW-0720">Serine protease</keyword>
<proteinExistence type="predicted"/>
<dbReference type="GO" id="GO:0005576">
    <property type="term" value="C:extracellular region"/>
    <property type="evidence" value="ECO:0007669"/>
    <property type="project" value="UniProtKB-SubCell"/>
</dbReference>
<evidence type="ECO:0000256" key="4">
    <source>
        <dbReference type="ARBA" id="ARBA00012462"/>
    </source>
</evidence>
<evidence type="ECO:0000256" key="9">
    <source>
        <dbReference type="ARBA" id="ARBA00022801"/>
    </source>
</evidence>
<dbReference type="InterPro" id="IPR050819">
    <property type="entry name" value="Tripeptidyl-peptidase_I"/>
</dbReference>
<keyword evidence="19" id="KW-1185">Reference proteome</keyword>
<keyword evidence="5" id="KW-0964">Secreted</keyword>
<dbReference type="InterPro" id="IPR015366">
    <property type="entry name" value="S53_propep"/>
</dbReference>
<evidence type="ECO:0000256" key="2">
    <source>
        <dbReference type="ARBA" id="ARBA00002451"/>
    </source>
</evidence>
<dbReference type="AlphaFoldDB" id="A0A8H6VJ86"/>
<dbReference type="PANTHER" id="PTHR14218:SF39">
    <property type="entry name" value="PEPTIDASE S53 DOMAIN-CONTAINING PROTEIN"/>
    <property type="match status" value="1"/>
</dbReference>
<evidence type="ECO:0000256" key="16">
    <source>
        <dbReference type="SAM" id="SignalP"/>
    </source>
</evidence>
<dbReference type="SUPFAM" id="SSF52743">
    <property type="entry name" value="Subtilisin-like"/>
    <property type="match status" value="1"/>
</dbReference>
<dbReference type="Pfam" id="PF09286">
    <property type="entry name" value="Pro-kuma_activ"/>
    <property type="match status" value="1"/>
</dbReference>
<dbReference type="GO" id="GO:0046872">
    <property type="term" value="F:metal ion binding"/>
    <property type="evidence" value="ECO:0007669"/>
    <property type="project" value="UniProtKB-UniRule"/>
</dbReference>
<keyword evidence="7 15" id="KW-0479">Metal-binding</keyword>
<dbReference type="CDD" id="cd04056">
    <property type="entry name" value="Peptidases_S53"/>
    <property type="match status" value="1"/>
</dbReference>
<evidence type="ECO:0000256" key="1">
    <source>
        <dbReference type="ARBA" id="ARBA00001910"/>
    </source>
</evidence>
<feature type="chain" id="PRO_5034002384" description="tripeptidyl-peptidase II" evidence="16">
    <location>
        <begin position="19"/>
        <end position="629"/>
    </location>
</feature>
<reference evidence="18" key="1">
    <citation type="submission" date="2020-04" db="EMBL/GenBank/DDBJ databases">
        <title>Draft genome resource of the tomato pathogen Pseudocercospora fuligena.</title>
        <authorList>
            <person name="Zaccaron A."/>
        </authorList>
    </citation>
    <scope>NUCLEOTIDE SEQUENCE</scope>
    <source>
        <strain evidence="18">PF001</strain>
    </source>
</reference>
<dbReference type="Gene3D" id="3.40.50.200">
    <property type="entry name" value="Peptidase S8/S53 domain"/>
    <property type="match status" value="1"/>
</dbReference>
<feature type="signal peptide" evidence="16">
    <location>
        <begin position="1"/>
        <end position="18"/>
    </location>
</feature>
<comment type="catalytic activity">
    <reaction evidence="1">
        <text>Release of an N-terminal tripeptide from a polypeptide.</text>
        <dbReference type="EC" id="3.4.14.10"/>
    </reaction>
</comment>
<dbReference type="GO" id="GO:0004252">
    <property type="term" value="F:serine-type endopeptidase activity"/>
    <property type="evidence" value="ECO:0007669"/>
    <property type="project" value="UniProtKB-UniRule"/>
</dbReference>
<evidence type="ECO:0000256" key="8">
    <source>
        <dbReference type="ARBA" id="ARBA00022729"/>
    </source>
</evidence>
<keyword evidence="6 15" id="KW-0645">Protease</keyword>
<dbReference type="SUPFAM" id="SSF54897">
    <property type="entry name" value="Protease propeptides/inhibitors"/>
    <property type="match status" value="1"/>
</dbReference>
<protein>
    <recommendedName>
        <fullName evidence="4">tripeptidyl-peptidase II</fullName>
        <ecNumber evidence="4">3.4.14.10</ecNumber>
    </recommendedName>
</protein>
<evidence type="ECO:0000256" key="3">
    <source>
        <dbReference type="ARBA" id="ARBA00004239"/>
    </source>
</evidence>
<feature type="binding site" evidence="15">
    <location>
        <position position="601"/>
    </location>
    <ligand>
        <name>Ca(2+)</name>
        <dbReference type="ChEBI" id="CHEBI:29108"/>
    </ligand>
</feature>
<evidence type="ECO:0000256" key="7">
    <source>
        <dbReference type="ARBA" id="ARBA00022723"/>
    </source>
</evidence>
<dbReference type="PANTHER" id="PTHR14218">
    <property type="entry name" value="PROTEASE S8 TRIPEPTIDYL PEPTIDASE I CLN2"/>
    <property type="match status" value="1"/>
</dbReference>
<evidence type="ECO:0000256" key="12">
    <source>
        <dbReference type="ARBA" id="ARBA00023026"/>
    </source>
</evidence>
<keyword evidence="9 15" id="KW-0378">Hydrolase</keyword>
<dbReference type="InterPro" id="IPR030400">
    <property type="entry name" value="Sedolisin_dom"/>
</dbReference>
<dbReference type="PROSITE" id="PS00138">
    <property type="entry name" value="SUBTILASE_SER"/>
    <property type="match status" value="1"/>
</dbReference>
<keyword evidence="14" id="KW-0325">Glycoprotein</keyword>
<dbReference type="OrthoDB" id="409122at2759"/>
<feature type="binding site" evidence="15">
    <location>
        <position position="582"/>
    </location>
    <ligand>
        <name>Ca(2+)</name>
        <dbReference type="ChEBI" id="CHEBI:29108"/>
    </ligand>
</feature>
<evidence type="ECO:0000313" key="19">
    <source>
        <dbReference type="Proteomes" id="UP000660729"/>
    </source>
</evidence>
<evidence type="ECO:0000259" key="17">
    <source>
        <dbReference type="PROSITE" id="PS51695"/>
    </source>
</evidence>
<feature type="binding site" evidence="15">
    <location>
        <position position="603"/>
    </location>
    <ligand>
        <name>Ca(2+)</name>
        <dbReference type="ChEBI" id="CHEBI:29108"/>
    </ligand>
</feature>
<feature type="active site" description="Charge relay system" evidence="15">
    <location>
        <position position="330"/>
    </location>
</feature>
<evidence type="ECO:0000256" key="5">
    <source>
        <dbReference type="ARBA" id="ARBA00022525"/>
    </source>
</evidence>
<feature type="binding site" evidence="15">
    <location>
        <position position="583"/>
    </location>
    <ligand>
        <name>Ca(2+)</name>
        <dbReference type="ChEBI" id="CHEBI:29108"/>
    </ligand>
</feature>
<evidence type="ECO:0000256" key="11">
    <source>
        <dbReference type="ARBA" id="ARBA00022837"/>
    </source>
</evidence>
<dbReference type="InterPro" id="IPR023828">
    <property type="entry name" value="Peptidase_S8_Ser-AS"/>
</dbReference>
<feature type="domain" description="Peptidase S53" evidence="17">
    <location>
        <begin position="241"/>
        <end position="623"/>
    </location>
</feature>
<evidence type="ECO:0000256" key="15">
    <source>
        <dbReference type="PROSITE-ProRule" id="PRU01032"/>
    </source>
</evidence>
<organism evidence="18 19">
    <name type="scientific">Pseudocercospora fuligena</name>
    <dbReference type="NCBI Taxonomy" id="685502"/>
    <lineage>
        <taxon>Eukaryota</taxon>
        <taxon>Fungi</taxon>
        <taxon>Dikarya</taxon>
        <taxon>Ascomycota</taxon>
        <taxon>Pezizomycotina</taxon>
        <taxon>Dothideomycetes</taxon>
        <taxon>Dothideomycetidae</taxon>
        <taxon>Mycosphaerellales</taxon>
        <taxon>Mycosphaerellaceae</taxon>
        <taxon>Pseudocercospora</taxon>
    </lineage>
</organism>
<name>A0A8H6VJ86_9PEZI</name>
<comment type="subcellular location">
    <subcellularLocation>
        <location evidence="3">Secreted</location>
        <location evidence="3">Extracellular space</location>
    </subcellularLocation>
</comment>
<comment type="cofactor">
    <cofactor evidence="15">
        <name>Ca(2+)</name>
        <dbReference type="ChEBI" id="CHEBI:29108"/>
    </cofactor>
    <text evidence="15">Binds 1 Ca(2+) ion per subunit.</text>
</comment>
<feature type="active site" description="Charge relay system" evidence="15">
    <location>
        <position position="326"/>
    </location>
</feature>
<gene>
    <name evidence="18" type="ORF">HII31_06222</name>
</gene>
<keyword evidence="11 15" id="KW-0106">Calcium</keyword>
<sequence length="629" mass="68104">MFLTSLVYAIGTISAVNALPKTIRSPYSVKERHDVPREWTKIRNADRSQNIHLAIGLKQQNEGVVEEHLLQVSDPSHHRYGKHLTAAEIQDIVRPSQESQDLVKSWLEEHGISGHHNPANDFIHVVIPIEKAEALLDTTYSKFQHEDGTVLDRAPEWSLPLHLHEHIDVVQPTTSFFRTRRSAVGSKLPMLDAPHYSDSWYKTKGPGHYGAPPGYGHGGNGGNIGSGNGAGPISQICNISFTTPDCIRTLYGTYDYKPQVPGKNKIGHTNYLNESSYRPDIRKALQAYRPEAVEAADTFTLINIANAREQTGPYTAEELADGLNIEAVLDSENILTVAWPTPLTVFSTGGSPPFIPDIQTPTDTNEPYLVWLDYVLNQHDLPQVISTSYGDNEQTVPESYAKRVCAGMAQLGARGISVLFSSGDAGVGADGTCYSNDGKNTSMFTPAFPAGCPWVTAVGGTENFAPEVAVNRFASGAGFSNYFSAPKYGQSTWNAYVKGLNGLHDGLYNKEGRAYPDVAAQGNHDAIAWNNTLRTVGGTSASSPTFAAVISLVNDALLAKGKAPLGFLNPWIYCGGYRALTDVTNGTSYGCNTTGFPAKAGWDAVTGFGTPNFPKLVEAAFEKYGGKPY</sequence>
<dbReference type="CDD" id="cd11377">
    <property type="entry name" value="Pro-peptidase_S53"/>
    <property type="match status" value="1"/>
</dbReference>
<evidence type="ECO:0000256" key="14">
    <source>
        <dbReference type="ARBA" id="ARBA00023180"/>
    </source>
</evidence>
<dbReference type="Pfam" id="PF00082">
    <property type="entry name" value="Peptidase_S8"/>
    <property type="match status" value="1"/>
</dbReference>
<comment type="function">
    <text evidence="2">Secreted tripeptidyl-peptidase which degrades proteins at acidic pHs and is involved in virulence.</text>
</comment>
<evidence type="ECO:0000256" key="6">
    <source>
        <dbReference type="ARBA" id="ARBA00022670"/>
    </source>
</evidence>
<dbReference type="FunFam" id="3.40.50.200:FF:000015">
    <property type="entry name" value="Tripeptidyl peptidase A"/>
    <property type="match status" value="1"/>
</dbReference>
<dbReference type="InterPro" id="IPR000209">
    <property type="entry name" value="Peptidase_S8/S53_dom"/>
</dbReference>
<feature type="active site" description="Charge relay system" evidence="15">
    <location>
        <position position="540"/>
    </location>
</feature>
<dbReference type="SMART" id="SM00944">
    <property type="entry name" value="Pro-kuma_activ"/>
    <property type="match status" value="1"/>
</dbReference>
<dbReference type="GO" id="GO:0006508">
    <property type="term" value="P:proteolysis"/>
    <property type="evidence" value="ECO:0007669"/>
    <property type="project" value="UniProtKB-KW"/>
</dbReference>
<evidence type="ECO:0000256" key="13">
    <source>
        <dbReference type="ARBA" id="ARBA00023145"/>
    </source>
</evidence>
<dbReference type="EC" id="3.4.14.10" evidence="4"/>
<dbReference type="GO" id="GO:0008240">
    <property type="term" value="F:tripeptidyl-peptidase activity"/>
    <property type="evidence" value="ECO:0007669"/>
    <property type="project" value="UniProtKB-EC"/>
</dbReference>
<dbReference type="PROSITE" id="PS51695">
    <property type="entry name" value="SEDOLISIN"/>
    <property type="match status" value="1"/>
</dbReference>